<feature type="signal peptide" evidence="2">
    <location>
        <begin position="1"/>
        <end position="22"/>
    </location>
</feature>
<evidence type="ECO:0000256" key="1">
    <source>
        <dbReference type="ARBA" id="ARBA00004442"/>
    </source>
</evidence>
<proteinExistence type="predicted"/>
<comment type="caution">
    <text evidence="3">The sequence shown here is derived from an EMBL/GenBank/DDBJ whole genome shotgun (WGS) entry which is preliminary data.</text>
</comment>
<dbReference type="Pfam" id="PF03922">
    <property type="entry name" value="OmpW"/>
    <property type="match status" value="1"/>
</dbReference>
<dbReference type="RefSeq" id="WP_225238153.1">
    <property type="nucleotide sequence ID" value="NZ_JAHYBX010000002.1"/>
</dbReference>
<dbReference type="PANTHER" id="PTHR36920">
    <property type="match status" value="1"/>
</dbReference>
<dbReference type="InterPro" id="IPR005618">
    <property type="entry name" value="OMPW"/>
</dbReference>
<dbReference type="InterPro" id="IPR011250">
    <property type="entry name" value="OMP/PagP_B-barrel"/>
</dbReference>
<sequence length="207" mass="22453">MKTMLQHGLVLVLALAGSQALAQDQTQESGWMVRARAVHINPADRSTPLAGTGGSDRIHVSNKTIPELDISYFFTPQLAAELILTYPQKHDVMLDGARIGSLRHLPPTLSAQYHFAPQAALNPYLGVGVNYTRISHVKLLNGAADLEKNSWGLALQAGVDIRLDARWSLNVDVKKLNLRSDLLLGGAHASTVKVDPLLFGVGVGYRF</sequence>
<dbReference type="Proteomes" id="UP001198602">
    <property type="component" value="Unassembled WGS sequence"/>
</dbReference>
<comment type="subcellular location">
    <subcellularLocation>
        <location evidence="1">Cell outer membrane</location>
    </subcellularLocation>
</comment>
<dbReference type="SUPFAM" id="SSF56925">
    <property type="entry name" value="OMPA-like"/>
    <property type="match status" value="1"/>
</dbReference>
<gene>
    <name evidence="3" type="ORF">LE190_07560</name>
</gene>
<accession>A0ABS7Y7X2</accession>
<keyword evidence="2" id="KW-0732">Signal</keyword>
<feature type="chain" id="PRO_5046465896" evidence="2">
    <location>
        <begin position="23"/>
        <end position="207"/>
    </location>
</feature>
<evidence type="ECO:0000313" key="3">
    <source>
        <dbReference type="EMBL" id="MCA1855781.1"/>
    </source>
</evidence>
<organism evidence="3 4">
    <name type="scientific">Massilia hydrophila</name>
    <dbReference type="NCBI Taxonomy" id="3044279"/>
    <lineage>
        <taxon>Bacteria</taxon>
        <taxon>Pseudomonadati</taxon>
        <taxon>Pseudomonadota</taxon>
        <taxon>Betaproteobacteria</taxon>
        <taxon>Burkholderiales</taxon>
        <taxon>Oxalobacteraceae</taxon>
        <taxon>Telluria group</taxon>
        <taxon>Massilia</taxon>
    </lineage>
</organism>
<keyword evidence="4" id="KW-1185">Reference proteome</keyword>
<dbReference type="PANTHER" id="PTHR36920:SF1">
    <property type="entry name" value="OUTER MEMBRANE PROTEIN W"/>
    <property type="match status" value="1"/>
</dbReference>
<dbReference type="EMBL" id="JAHYBX010000002">
    <property type="protein sequence ID" value="MCA1855781.1"/>
    <property type="molecule type" value="Genomic_DNA"/>
</dbReference>
<dbReference type="Gene3D" id="2.40.160.20">
    <property type="match status" value="1"/>
</dbReference>
<reference evidence="3 4" key="1">
    <citation type="submission" date="2021-07" db="EMBL/GenBank/DDBJ databases">
        <title>Characterization of Violacein-producing bacteria and related species.</title>
        <authorList>
            <person name="Wilson H.S."/>
            <person name="De Leon M.E."/>
        </authorList>
    </citation>
    <scope>NUCLEOTIDE SEQUENCE [LARGE SCALE GENOMIC DNA]</scope>
    <source>
        <strain evidence="3 4">HSC-2F05</strain>
    </source>
</reference>
<evidence type="ECO:0000313" key="4">
    <source>
        <dbReference type="Proteomes" id="UP001198602"/>
    </source>
</evidence>
<evidence type="ECO:0000256" key="2">
    <source>
        <dbReference type="SAM" id="SignalP"/>
    </source>
</evidence>
<name>A0ABS7Y7X2_9BURK</name>
<dbReference type="InterPro" id="IPR000758">
    <property type="entry name" value="Enterovir_OMP"/>
</dbReference>
<dbReference type="PROSITE" id="PS00695">
    <property type="entry name" value="ENT_VIR_OMP_2"/>
    <property type="match status" value="1"/>
</dbReference>
<protein>
    <submittedName>
        <fullName evidence="3">Outer membrane beta-barrel protein</fullName>
    </submittedName>
</protein>